<keyword evidence="13" id="KW-1185">Reference proteome</keyword>
<dbReference type="Pfam" id="PF14821">
    <property type="entry name" value="Thr_synth_N"/>
    <property type="match status" value="1"/>
</dbReference>
<evidence type="ECO:0000256" key="6">
    <source>
        <dbReference type="ARBA" id="ARBA00023239"/>
    </source>
</evidence>
<dbReference type="SUPFAM" id="SSF53686">
    <property type="entry name" value="Tryptophan synthase beta subunit-like PLP-dependent enzymes"/>
    <property type="match status" value="1"/>
</dbReference>
<keyword evidence="4" id="KW-0028">Amino-acid biosynthesis</keyword>
<dbReference type="Gene3D" id="3.90.1380.10">
    <property type="entry name" value="Threonine synthase, N-terminal domain"/>
    <property type="match status" value="1"/>
</dbReference>
<proteinExistence type="inferred from homology"/>
<dbReference type="UniPathway" id="UPA00050">
    <property type="reaction ID" value="UER00065"/>
</dbReference>
<accession>A0A1B9F342</accession>
<evidence type="ECO:0000256" key="8">
    <source>
        <dbReference type="ARBA" id="ARBA00049144"/>
    </source>
</evidence>
<dbReference type="EMBL" id="MAGO01000013">
    <property type="protein sequence ID" value="OCC14359.1"/>
    <property type="molecule type" value="Genomic_DNA"/>
</dbReference>
<feature type="domain" description="Threonine synthase N-terminal" evidence="11">
    <location>
        <begin position="2"/>
        <end position="79"/>
    </location>
</feature>
<dbReference type="PANTHER" id="PTHR42690:SF1">
    <property type="entry name" value="THREONINE SYNTHASE-LIKE 2"/>
    <property type="match status" value="1"/>
</dbReference>
<organism evidence="12 13">
    <name type="scientific">Dissulfuribacter thermophilus</name>
    <dbReference type="NCBI Taxonomy" id="1156395"/>
    <lineage>
        <taxon>Bacteria</taxon>
        <taxon>Pseudomonadati</taxon>
        <taxon>Thermodesulfobacteriota</taxon>
        <taxon>Dissulfuribacteria</taxon>
        <taxon>Dissulfuribacterales</taxon>
        <taxon>Dissulfuribacteraceae</taxon>
        <taxon>Dissulfuribacter</taxon>
    </lineage>
</organism>
<dbReference type="InterPro" id="IPR004450">
    <property type="entry name" value="Thr_synthase-like"/>
</dbReference>
<protein>
    <recommendedName>
        <fullName evidence="3 9">Threonine synthase</fullName>
        <ecNumber evidence="9">4.2.3.1</ecNumber>
    </recommendedName>
</protein>
<dbReference type="EC" id="4.2.3.1" evidence="9"/>
<dbReference type="GO" id="GO:0009088">
    <property type="term" value="P:threonine biosynthetic process"/>
    <property type="evidence" value="ECO:0007669"/>
    <property type="project" value="UniProtKB-UniRule"/>
</dbReference>
<feature type="modified residue" description="N6-(pyridoxal phosphate)lysine" evidence="10">
    <location>
        <position position="110"/>
    </location>
</feature>
<dbReference type="PANTHER" id="PTHR42690">
    <property type="entry name" value="THREONINE SYNTHASE FAMILY MEMBER"/>
    <property type="match status" value="1"/>
</dbReference>
<evidence type="ECO:0000256" key="2">
    <source>
        <dbReference type="ARBA" id="ARBA00005517"/>
    </source>
</evidence>
<evidence type="ECO:0000256" key="9">
    <source>
        <dbReference type="NCBIfam" id="TIGR00260"/>
    </source>
</evidence>
<dbReference type="PROSITE" id="PS00165">
    <property type="entry name" value="DEHYDRATASE_SER_THR"/>
    <property type="match status" value="1"/>
</dbReference>
<evidence type="ECO:0000259" key="11">
    <source>
        <dbReference type="Pfam" id="PF14821"/>
    </source>
</evidence>
<dbReference type="Pfam" id="PF24857">
    <property type="entry name" value="THR4_C"/>
    <property type="match status" value="1"/>
</dbReference>
<comment type="pathway">
    <text evidence="7">Amino-acid biosynthesis.</text>
</comment>
<gene>
    <name evidence="12" type="ORF">DBT_2232</name>
</gene>
<dbReference type="Gene3D" id="3.40.50.1100">
    <property type="match status" value="2"/>
</dbReference>
<keyword evidence="5 10" id="KW-0663">Pyridoxal phosphate</keyword>
<dbReference type="InterPro" id="IPR000634">
    <property type="entry name" value="Ser/Thr_deHydtase_PyrdxlP-BS"/>
</dbReference>
<evidence type="ECO:0000256" key="10">
    <source>
        <dbReference type="PIRSR" id="PIRSR604450-51"/>
    </source>
</evidence>
<keyword evidence="6" id="KW-0456">Lyase</keyword>
<evidence type="ECO:0000313" key="13">
    <source>
        <dbReference type="Proteomes" id="UP000093080"/>
    </source>
</evidence>
<comment type="cofactor">
    <cofactor evidence="1 10">
        <name>pyridoxal 5'-phosphate</name>
        <dbReference type="ChEBI" id="CHEBI:597326"/>
    </cofactor>
</comment>
<evidence type="ECO:0000313" key="12">
    <source>
        <dbReference type="EMBL" id="OCC14359.1"/>
    </source>
</evidence>
<dbReference type="GO" id="GO:0004795">
    <property type="term" value="F:threonine synthase activity"/>
    <property type="evidence" value="ECO:0007669"/>
    <property type="project" value="UniProtKB-UniRule"/>
</dbReference>
<dbReference type="InterPro" id="IPR029144">
    <property type="entry name" value="Thr_synth_N"/>
</dbReference>
<evidence type="ECO:0000256" key="7">
    <source>
        <dbReference type="ARBA" id="ARBA00029440"/>
    </source>
</evidence>
<dbReference type="GO" id="GO:0030170">
    <property type="term" value="F:pyridoxal phosphate binding"/>
    <property type="evidence" value="ECO:0007669"/>
    <property type="project" value="InterPro"/>
</dbReference>
<comment type="similarity">
    <text evidence="2">Belongs to the threonine synthase family.</text>
</comment>
<dbReference type="PATRIC" id="fig|1156395.6.peg.2259"/>
<dbReference type="InterPro" id="IPR037158">
    <property type="entry name" value="Thr_synth_N_sf"/>
</dbReference>
<dbReference type="RefSeq" id="WP_067620307.1">
    <property type="nucleotide sequence ID" value="NZ_MAGO01000013.1"/>
</dbReference>
<dbReference type="OrthoDB" id="9763107at2"/>
<dbReference type="STRING" id="1156395.DBT_2232"/>
<dbReference type="InterPro" id="IPR051166">
    <property type="entry name" value="Threonine_Synthase"/>
</dbReference>
<dbReference type="Proteomes" id="UP000093080">
    <property type="component" value="Unassembled WGS sequence"/>
</dbReference>
<evidence type="ECO:0000256" key="1">
    <source>
        <dbReference type="ARBA" id="ARBA00001933"/>
    </source>
</evidence>
<comment type="caution">
    <text evidence="12">The sequence shown here is derived from an EMBL/GenBank/DDBJ whole genome shotgun (WGS) entry which is preliminary data.</text>
</comment>
<comment type="catalytic activity">
    <reaction evidence="8">
        <text>O-phospho-L-homoserine + H2O = L-threonine + phosphate</text>
        <dbReference type="Rhea" id="RHEA:10840"/>
        <dbReference type="ChEBI" id="CHEBI:15377"/>
        <dbReference type="ChEBI" id="CHEBI:43474"/>
        <dbReference type="ChEBI" id="CHEBI:57590"/>
        <dbReference type="ChEBI" id="CHEBI:57926"/>
        <dbReference type="EC" id="4.2.3.1"/>
    </reaction>
</comment>
<evidence type="ECO:0000256" key="5">
    <source>
        <dbReference type="ARBA" id="ARBA00022898"/>
    </source>
</evidence>
<dbReference type="FunFam" id="3.90.1380.10:FF:000003">
    <property type="entry name" value="THR4p Threonine synthase"/>
    <property type="match status" value="1"/>
</dbReference>
<dbReference type="NCBIfam" id="TIGR00260">
    <property type="entry name" value="thrC"/>
    <property type="match status" value="1"/>
</dbReference>
<reference evidence="12 13" key="1">
    <citation type="submission" date="2016-06" db="EMBL/GenBank/DDBJ databases">
        <title>Respiratory ammonification of nitrate coupled to the oxidation of elemental sulfur in deep-sea autotrophic thermophilic bacteria.</title>
        <authorList>
            <person name="Slobodkina G.B."/>
            <person name="Mardanov A.V."/>
            <person name="Ravin N.V."/>
            <person name="Frolova A.A."/>
            <person name="Viryasiv M.B."/>
            <person name="Chernyh N.A."/>
            <person name="Bonch-Osmolovskaya E.A."/>
            <person name="Slobodkin A.I."/>
        </authorList>
    </citation>
    <scope>NUCLEOTIDE SEQUENCE [LARGE SCALE GENOMIC DNA]</scope>
    <source>
        <strain evidence="12 13">S69</strain>
    </source>
</reference>
<dbReference type="InterPro" id="IPR036052">
    <property type="entry name" value="TrpB-like_PALP_sf"/>
</dbReference>
<dbReference type="AlphaFoldDB" id="A0A1B9F342"/>
<evidence type="ECO:0000256" key="3">
    <source>
        <dbReference type="ARBA" id="ARBA00018679"/>
    </source>
</evidence>
<name>A0A1B9F342_9BACT</name>
<evidence type="ECO:0000256" key="4">
    <source>
        <dbReference type="ARBA" id="ARBA00022605"/>
    </source>
</evidence>
<sequence length="468" mass="52200">MKYISTRGGIDPIDFSDSVMMGLATDGGLILPENIPTVSEDTLKHWARLPYQDLALEVMKLFASDISEELLEDLIKRSYSTFDHAEVTPVVEFGDLYILELFHGPTYAFKDVALQFLGNLFSHLLSQKGSFMNILGATSGDTGSAAIYGVKGKDNIDIFILHPHGRVSPIQALQMTTVEDENVFNLAIEGNFDDCQTVVKTIFNDLDFKNTYRLGAVNSINWARVLAQVVYYIYAALKLREAGTEDPIHFSVPTGNFGDIFAGFVAREITGDLIGRLILATNENNILTRFVLEGRYQKGKVVPTLSPSMDIQVASNFERYLYYLFGRDGKIVKLTMDEFSRTGIITIDKEQLCLVRKTFSSASINQDETVDTIRRFYKRYSYVIDPHTAVGVAAAQRLRAELPPGPIVCLATAHPAKFPGAVRKAIGREPQRPYGLQGLEGKKQRYKVLPPNVDEVKKYIKSVGLKDL</sequence>
<dbReference type="CDD" id="cd01560">
    <property type="entry name" value="Thr-synth_2"/>
    <property type="match status" value="1"/>
</dbReference>